<gene>
    <name evidence="2" type="ORF">DO021_10600</name>
    <name evidence="1" type="ORF">EYB58_05095</name>
</gene>
<dbReference type="InterPro" id="IPR005358">
    <property type="entry name" value="Puta_zinc/iron-chelating_dom"/>
</dbReference>
<organism evidence="2 3">
    <name type="scientific">Desulfobacter hydrogenophilus</name>
    <dbReference type="NCBI Taxonomy" id="2291"/>
    <lineage>
        <taxon>Bacteria</taxon>
        <taxon>Pseudomonadati</taxon>
        <taxon>Thermodesulfobacteriota</taxon>
        <taxon>Desulfobacteria</taxon>
        <taxon>Desulfobacterales</taxon>
        <taxon>Desulfobacteraceae</taxon>
        <taxon>Desulfobacter</taxon>
    </lineage>
</organism>
<proteinExistence type="predicted"/>
<name>A0A328FD28_9BACT</name>
<sequence length="201" mass="23177">MTHIPEQFSSLAQLYYDMDKAWNQVAQQYGFQCNGCEDNCCLSLFFHHTHAEASFLQFGFQTLPRKDQKHILALSRDYCRQTFSSTAESQNQPASKKIPCPLLKNDRCSLYKFRPMICRMHGLPHELHKPGFNVIKGPGCDAGKFDSRTYIPFDRTPFYKQMAVIEMNFRQLTGKTGKIKKAIAQILSDSMPEQRRDIKAP</sequence>
<evidence type="ECO:0000313" key="2">
    <source>
        <dbReference type="EMBL" id="RAM02056.1"/>
    </source>
</evidence>
<protein>
    <recommendedName>
        <fullName evidence="5">YkgJ family cysteine cluster protein</fullName>
    </recommendedName>
</protein>
<dbReference type="EMBL" id="CP036313">
    <property type="protein sequence ID" value="QBH12343.1"/>
    <property type="molecule type" value="Genomic_DNA"/>
</dbReference>
<evidence type="ECO:0008006" key="5">
    <source>
        <dbReference type="Google" id="ProtNLM"/>
    </source>
</evidence>
<keyword evidence="4" id="KW-1185">Reference proteome</keyword>
<dbReference type="Proteomes" id="UP000293902">
    <property type="component" value="Chromosome"/>
</dbReference>
<evidence type="ECO:0000313" key="3">
    <source>
        <dbReference type="Proteomes" id="UP000248798"/>
    </source>
</evidence>
<reference evidence="1 4" key="2">
    <citation type="submission" date="2019-02" db="EMBL/GenBank/DDBJ databases">
        <title>Complete genome sequence of Desulfobacter hydrogenophilus AcRS1.</title>
        <authorList>
            <person name="Marietou A."/>
            <person name="Lund M.B."/>
            <person name="Marshall I.P.G."/>
            <person name="Schreiber L."/>
            <person name="Jorgensen B."/>
        </authorList>
    </citation>
    <scope>NUCLEOTIDE SEQUENCE [LARGE SCALE GENOMIC DNA]</scope>
    <source>
        <strain evidence="1 4">AcRS1</strain>
    </source>
</reference>
<accession>A0A328FD28</accession>
<dbReference type="RefSeq" id="WP_111956451.1">
    <property type="nucleotide sequence ID" value="NZ_CP036313.1"/>
</dbReference>
<dbReference type="OrthoDB" id="5430968at2"/>
<dbReference type="Proteomes" id="UP000248798">
    <property type="component" value="Unassembled WGS sequence"/>
</dbReference>
<reference evidence="2 3" key="1">
    <citation type="submission" date="2018-06" db="EMBL/GenBank/DDBJ databases">
        <title>Complete Genome Sequence of Desulfobacter hydrogenophilus (DSM3380).</title>
        <authorList>
            <person name="Marietou A."/>
            <person name="Schreiber L."/>
            <person name="Marshall I."/>
            <person name="Jorgensen B."/>
        </authorList>
    </citation>
    <scope>NUCLEOTIDE SEQUENCE [LARGE SCALE GENOMIC DNA]</scope>
    <source>
        <strain evidence="2 3">DSM 3380</strain>
    </source>
</reference>
<dbReference type="AlphaFoldDB" id="A0A328FD28"/>
<dbReference type="Pfam" id="PF03692">
    <property type="entry name" value="CxxCxxCC"/>
    <property type="match status" value="1"/>
</dbReference>
<evidence type="ECO:0000313" key="1">
    <source>
        <dbReference type="EMBL" id="QBH12343.1"/>
    </source>
</evidence>
<dbReference type="EMBL" id="QLNI01000019">
    <property type="protein sequence ID" value="RAM02056.1"/>
    <property type="molecule type" value="Genomic_DNA"/>
</dbReference>
<evidence type="ECO:0000313" key="4">
    <source>
        <dbReference type="Proteomes" id="UP000293902"/>
    </source>
</evidence>